<name>A0A9P7QRU7_9PEZI</name>
<gene>
    <name evidence="2" type="ORF">JMJ77_009856</name>
</gene>
<protein>
    <submittedName>
        <fullName evidence="2">Uncharacterized protein</fullName>
    </submittedName>
</protein>
<sequence>MGYAFKEKERLQKLREKLSWATHSLTLLLVTYNRNAVRVNNSTLEKRYQEVLSKVQDISEDIERQNVRLSEQHASIKVLITTSATASDHLKSKATQDQKLVQQISNNTSSVQELSAVVETTMKLLVEKRENEISTRSYSGPGRASKSHLLFEDPFGSVIEIPMEWMFCWEVNFNH</sequence>
<dbReference type="AlphaFoldDB" id="A0A9P7QRU7"/>
<evidence type="ECO:0000313" key="2">
    <source>
        <dbReference type="EMBL" id="KAG7040395.1"/>
    </source>
</evidence>
<organism evidence="2 3">
    <name type="scientific">Colletotrichum scovillei</name>
    <dbReference type="NCBI Taxonomy" id="1209932"/>
    <lineage>
        <taxon>Eukaryota</taxon>
        <taxon>Fungi</taxon>
        <taxon>Dikarya</taxon>
        <taxon>Ascomycota</taxon>
        <taxon>Pezizomycotina</taxon>
        <taxon>Sordariomycetes</taxon>
        <taxon>Hypocreomycetidae</taxon>
        <taxon>Glomerellales</taxon>
        <taxon>Glomerellaceae</taxon>
        <taxon>Colletotrichum</taxon>
        <taxon>Colletotrichum acutatum species complex</taxon>
    </lineage>
</organism>
<dbReference type="Proteomes" id="UP000699042">
    <property type="component" value="Unassembled WGS sequence"/>
</dbReference>
<evidence type="ECO:0000256" key="1">
    <source>
        <dbReference type="SAM" id="Coils"/>
    </source>
</evidence>
<comment type="caution">
    <text evidence="2">The sequence shown here is derived from an EMBL/GenBank/DDBJ whole genome shotgun (WGS) entry which is preliminary data.</text>
</comment>
<keyword evidence="3" id="KW-1185">Reference proteome</keyword>
<reference evidence="2" key="1">
    <citation type="submission" date="2021-05" db="EMBL/GenBank/DDBJ databases">
        <title>Comparative genomics of three Colletotrichum scovillei strains and genetic complementation revealed genes involved fungal growth and virulence on chili pepper.</title>
        <authorList>
            <person name="Hsieh D.-K."/>
            <person name="Chuang S.-C."/>
            <person name="Chen C.-Y."/>
            <person name="Chao Y.-T."/>
            <person name="Lu M.-Y.J."/>
            <person name="Lee M.-H."/>
            <person name="Shih M.-C."/>
        </authorList>
    </citation>
    <scope>NUCLEOTIDE SEQUENCE</scope>
    <source>
        <strain evidence="2">Coll-153</strain>
    </source>
</reference>
<accession>A0A9P7QRU7</accession>
<proteinExistence type="predicted"/>
<keyword evidence="1" id="KW-0175">Coiled coil</keyword>
<feature type="coiled-coil region" evidence="1">
    <location>
        <begin position="41"/>
        <end position="72"/>
    </location>
</feature>
<dbReference type="EMBL" id="JAESDN010000025">
    <property type="protein sequence ID" value="KAG7040395.1"/>
    <property type="molecule type" value="Genomic_DNA"/>
</dbReference>
<evidence type="ECO:0000313" key="3">
    <source>
        <dbReference type="Proteomes" id="UP000699042"/>
    </source>
</evidence>